<name>A0A9D4BBC0_9SAUR</name>
<feature type="non-terminal residue" evidence="4">
    <location>
        <position position="176"/>
    </location>
</feature>
<evidence type="ECO:0000256" key="2">
    <source>
        <dbReference type="ARBA" id="ARBA00023203"/>
    </source>
</evidence>
<organism evidence="4 5">
    <name type="scientific">Mauremys mutica</name>
    <name type="common">yellowpond turtle</name>
    <dbReference type="NCBI Taxonomy" id="74926"/>
    <lineage>
        <taxon>Eukaryota</taxon>
        <taxon>Metazoa</taxon>
        <taxon>Chordata</taxon>
        <taxon>Craniata</taxon>
        <taxon>Vertebrata</taxon>
        <taxon>Euteleostomi</taxon>
        <taxon>Archelosauria</taxon>
        <taxon>Testudinata</taxon>
        <taxon>Testudines</taxon>
        <taxon>Cryptodira</taxon>
        <taxon>Durocryptodira</taxon>
        <taxon>Testudinoidea</taxon>
        <taxon>Geoemydidae</taxon>
        <taxon>Geoemydinae</taxon>
        <taxon>Mauremys</taxon>
    </lineage>
</organism>
<dbReference type="InterPro" id="IPR002017">
    <property type="entry name" value="Spectrin_repeat"/>
</dbReference>
<dbReference type="PANTHER" id="PTHR11915">
    <property type="entry name" value="SPECTRIN/FILAMIN RELATED CYTOSKELETAL PROTEIN"/>
    <property type="match status" value="1"/>
</dbReference>
<dbReference type="SUPFAM" id="SSF46966">
    <property type="entry name" value="Spectrin repeat"/>
    <property type="match status" value="1"/>
</dbReference>
<evidence type="ECO:0000313" key="4">
    <source>
        <dbReference type="EMBL" id="KAH1187470.1"/>
    </source>
</evidence>
<comment type="caution">
    <text evidence="4">The sequence shown here is derived from an EMBL/GenBank/DDBJ whole genome shotgun (WGS) entry which is preliminary data.</text>
</comment>
<dbReference type="Gene3D" id="1.20.58.60">
    <property type="match status" value="2"/>
</dbReference>
<dbReference type="GO" id="GO:0003779">
    <property type="term" value="F:actin binding"/>
    <property type="evidence" value="ECO:0007669"/>
    <property type="project" value="UniProtKB-KW"/>
</dbReference>
<evidence type="ECO:0000256" key="3">
    <source>
        <dbReference type="SAM" id="Coils"/>
    </source>
</evidence>
<evidence type="ECO:0000313" key="5">
    <source>
        <dbReference type="Proteomes" id="UP000827986"/>
    </source>
</evidence>
<evidence type="ECO:0000256" key="1">
    <source>
        <dbReference type="ARBA" id="ARBA00022737"/>
    </source>
</evidence>
<gene>
    <name evidence="4" type="ORF">KIL84_020219</name>
</gene>
<keyword evidence="2" id="KW-0009">Actin-binding</keyword>
<sequence>MAEQFGTSNNLITGGEAEELHDGIGRQQTVIRTLNITGEEIIEQSLTTDANVLREKLGSLNFRWEEVCRQLAERRKRLEEEKNILSELQEDLNEFILWLEEADSIVGIPLELGNEQQLKDSLEKVKLRVEELPPHKGILKRLTETGGIALGSTSLNPEEKHKLENRLKEANDLWIK</sequence>
<dbReference type="AlphaFoldDB" id="A0A9D4BBC0"/>
<keyword evidence="1" id="KW-0677">Repeat</keyword>
<accession>A0A9D4BBC0</accession>
<reference evidence="4" key="1">
    <citation type="submission" date="2021-09" db="EMBL/GenBank/DDBJ databases">
        <title>The genome of Mauremys mutica provides insights into the evolution of semi-aquatic lifestyle.</title>
        <authorList>
            <person name="Gong S."/>
            <person name="Gao Y."/>
        </authorList>
    </citation>
    <scope>NUCLEOTIDE SEQUENCE</scope>
    <source>
        <strain evidence="4">MM-2020</strain>
        <tissue evidence="4">Muscle</tissue>
    </source>
</reference>
<dbReference type="InterPro" id="IPR018159">
    <property type="entry name" value="Spectrin/alpha-actinin"/>
</dbReference>
<proteinExistence type="predicted"/>
<dbReference type="Proteomes" id="UP000827986">
    <property type="component" value="Unassembled WGS sequence"/>
</dbReference>
<dbReference type="EMBL" id="JAHDVG010000463">
    <property type="protein sequence ID" value="KAH1187470.1"/>
    <property type="molecule type" value="Genomic_DNA"/>
</dbReference>
<dbReference type="Pfam" id="PF00435">
    <property type="entry name" value="Spectrin"/>
    <property type="match status" value="2"/>
</dbReference>
<protein>
    <recommendedName>
        <fullName evidence="6">Dystrophin</fullName>
    </recommendedName>
</protein>
<keyword evidence="3" id="KW-0175">Coiled coil</keyword>
<keyword evidence="5" id="KW-1185">Reference proteome</keyword>
<evidence type="ECO:0008006" key="6">
    <source>
        <dbReference type="Google" id="ProtNLM"/>
    </source>
</evidence>
<feature type="coiled-coil region" evidence="3">
    <location>
        <begin position="61"/>
        <end position="91"/>
    </location>
</feature>
<dbReference type="CDD" id="cd00176">
    <property type="entry name" value="SPEC"/>
    <property type="match status" value="1"/>
</dbReference>